<evidence type="ECO:0000256" key="6">
    <source>
        <dbReference type="ARBA" id="ARBA00038445"/>
    </source>
</evidence>
<protein>
    <submittedName>
        <fullName evidence="10">Mitochondrial inner membrane protease subunit 1-like isoform X1</fullName>
    </submittedName>
</protein>
<dbReference type="InterPro" id="IPR019533">
    <property type="entry name" value="Peptidase_S26"/>
</dbReference>
<comment type="subcellular location">
    <subcellularLocation>
        <location evidence="1">Mitochondrion inner membrane</location>
    </subcellularLocation>
</comment>
<keyword evidence="9" id="KW-1185">Reference proteome</keyword>
<reference evidence="9" key="1">
    <citation type="journal article" date="2012" name="Nat. Commun.">
        <title>The genome of Prunus mume.</title>
        <authorList>
            <person name="Zhang Q."/>
            <person name="Chen W."/>
            <person name="Sun L."/>
            <person name="Zhao F."/>
            <person name="Huang B."/>
            <person name="Yang W."/>
            <person name="Tao Y."/>
            <person name="Wang J."/>
            <person name="Yuan Z."/>
            <person name="Fan G."/>
            <person name="Xing Z."/>
            <person name="Han C."/>
            <person name="Pan H."/>
            <person name="Zhong X."/>
            <person name="Shi W."/>
            <person name="Liang X."/>
            <person name="Du D."/>
            <person name="Sun F."/>
            <person name="Xu Z."/>
            <person name="Hao R."/>
            <person name="Lv T."/>
            <person name="Lv Y."/>
            <person name="Zheng Z."/>
            <person name="Sun M."/>
            <person name="Luo L."/>
            <person name="Cai M."/>
            <person name="Gao Y."/>
            <person name="Wang J."/>
            <person name="Yin Y."/>
            <person name="Xu X."/>
            <person name="Cheng T."/>
            <person name="Wang J."/>
        </authorList>
    </citation>
    <scope>NUCLEOTIDE SEQUENCE [LARGE SCALE GENOMIC DNA]</scope>
</reference>
<dbReference type="InterPro" id="IPR000223">
    <property type="entry name" value="Pept_S26A_signal_pept_1"/>
</dbReference>
<proteinExistence type="inferred from homology"/>
<dbReference type="GeneID" id="103342291"/>
<evidence type="ECO:0000313" key="10">
    <source>
        <dbReference type="RefSeq" id="XP_016652250.1"/>
    </source>
</evidence>
<dbReference type="PRINTS" id="PR00727">
    <property type="entry name" value="LEADERPTASE"/>
</dbReference>
<keyword evidence="3" id="KW-0378">Hydrolase</keyword>
<evidence type="ECO:0000259" key="8">
    <source>
        <dbReference type="Pfam" id="PF10502"/>
    </source>
</evidence>
<organism evidence="9 10">
    <name type="scientific">Prunus mume</name>
    <name type="common">Japanese apricot</name>
    <name type="synonym">Armeniaca mume</name>
    <dbReference type="NCBI Taxonomy" id="102107"/>
    <lineage>
        <taxon>Eukaryota</taxon>
        <taxon>Viridiplantae</taxon>
        <taxon>Streptophyta</taxon>
        <taxon>Embryophyta</taxon>
        <taxon>Tracheophyta</taxon>
        <taxon>Spermatophyta</taxon>
        <taxon>Magnoliopsida</taxon>
        <taxon>eudicotyledons</taxon>
        <taxon>Gunneridae</taxon>
        <taxon>Pentapetalae</taxon>
        <taxon>rosids</taxon>
        <taxon>fabids</taxon>
        <taxon>Rosales</taxon>
        <taxon>Rosaceae</taxon>
        <taxon>Amygdaloideae</taxon>
        <taxon>Amygdaleae</taxon>
        <taxon>Prunus</taxon>
    </lineage>
</organism>
<keyword evidence="5" id="KW-0472">Membrane</keyword>
<feature type="domain" description="Peptidase S26" evidence="8">
    <location>
        <begin position="154"/>
        <end position="196"/>
    </location>
</feature>
<dbReference type="PANTHER" id="PTHR12383">
    <property type="entry name" value="PROTEASE FAMILY S26 MITOCHONDRIAL INNER MEMBRANE PROTEASE-RELATED"/>
    <property type="match status" value="1"/>
</dbReference>
<dbReference type="InterPro" id="IPR052064">
    <property type="entry name" value="Mito_IMP1_subunit"/>
</dbReference>
<evidence type="ECO:0000256" key="3">
    <source>
        <dbReference type="ARBA" id="ARBA00022801"/>
    </source>
</evidence>
<dbReference type="Pfam" id="PF10502">
    <property type="entry name" value="Peptidase_S26"/>
    <property type="match status" value="2"/>
</dbReference>
<dbReference type="RefSeq" id="XP_016652250.1">
    <property type="nucleotide sequence ID" value="XM_016796764.1"/>
</dbReference>
<dbReference type="SUPFAM" id="SSF51306">
    <property type="entry name" value="LexA/Signal peptidase"/>
    <property type="match status" value="1"/>
</dbReference>
<keyword evidence="4" id="KW-0496">Mitochondrion</keyword>
<keyword evidence="7" id="KW-0732">Signal</keyword>
<evidence type="ECO:0000256" key="5">
    <source>
        <dbReference type="ARBA" id="ARBA00023136"/>
    </source>
</evidence>
<dbReference type="CDD" id="cd06530">
    <property type="entry name" value="S26_SPase_I"/>
    <property type="match status" value="1"/>
</dbReference>
<feature type="signal peptide" evidence="7">
    <location>
        <begin position="1"/>
        <end position="20"/>
    </location>
</feature>
<dbReference type="Proteomes" id="UP000694861">
    <property type="component" value="Unplaced"/>
</dbReference>
<dbReference type="Gene3D" id="2.10.109.10">
    <property type="entry name" value="Umud Fragment, subunit A"/>
    <property type="match status" value="1"/>
</dbReference>
<feature type="chain" id="PRO_5045632677" evidence="7">
    <location>
        <begin position="21"/>
        <end position="214"/>
    </location>
</feature>
<evidence type="ECO:0000313" key="9">
    <source>
        <dbReference type="Proteomes" id="UP000694861"/>
    </source>
</evidence>
<keyword evidence="2" id="KW-0999">Mitochondrion inner membrane</keyword>
<evidence type="ECO:0000256" key="7">
    <source>
        <dbReference type="SAM" id="SignalP"/>
    </source>
</evidence>
<comment type="similarity">
    <text evidence="6">Belongs to the peptidase S26 family. IMP1 subfamily.</text>
</comment>
<name>A0ABM1LXX3_PRUMU</name>
<dbReference type="InterPro" id="IPR036286">
    <property type="entry name" value="LexA/Signal_pep-like_sf"/>
</dbReference>
<gene>
    <name evidence="10" type="primary">LOC103342291</name>
</gene>
<reference evidence="10" key="2">
    <citation type="submission" date="2025-08" db="UniProtKB">
        <authorList>
            <consortium name="RefSeq"/>
        </authorList>
    </citation>
    <scope>IDENTIFICATION</scope>
</reference>
<evidence type="ECO:0000256" key="1">
    <source>
        <dbReference type="ARBA" id="ARBA00004273"/>
    </source>
</evidence>
<accession>A0ABM1LXX3</accession>
<evidence type="ECO:0000256" key="2">
    <source>
        <dbReference type="ARBA" id="ARBA00022792"/>
    </source>
</evidence>
<evidence type="ECO:0000256" key="4">
    <source>
        <dbReference type="ARBA" id="ARBA00023128"/>
    </source>
</evidence>
<feature type="domain" description="Peptidase S26" evidence="8">
    <location>
        <begin position="62"/>
        <end position="144"/>
    </location>
</feature>
<sequence>MVGVMLMYILVIHLKDYTTSFSLPQPSVYALYSPMASRYIREFLALEAFKNTGRDVSDILPRLVKLLCCLQVTKTHLFTVTLSYGPSMLPTLGLAGNLCLAERISTQFDKLGVGDIVLVQSPEVPWKFMTKRLIAMEGQSVTYVVDPKNSDKSETIVVPKGHVWIEGDNIYESNDSRKFGPVPYGLLQGRVFWRIWPPKDFGSLVQNKGKDSIS</sequence>
<dbReference type="PANTHER" id="PTHR12383:SF36">
    <property type="entry name" value="MITOCHONDRIAL ATP-INDEPENDENT INNER MEMBRANE PROTEASE SUBUNIT 1B-RELATED"/>
    <property type="match status" value="1"/>
</dbReference>